<evidence type="ECO:0000313" key="2">
    <source>
        <dbReference type="Proteomes" id="UP000270296"/>
    </source>
</evidence>
<reference evidence="1 2" key="2">
    <citation type="submission" date="2018-11" db="EMBL/GenBank/DDBJ databases">
        <authorList>
            <consortium name="Pathogen Informatics"/>
        </authorList>
    </citation>
    <scope>NUCLEOTIDE SEQUENCE [LARGE SCALE GENOMIC DNA]</scope>
</reference>
<organism evidence="3">
    <name type="scientific">Soboliphyme baturini</name>
    <dbReference type="NCBI Taxonomy" id="241478"/>
    <lineage>
        <taxon>Eukaryota</taxon>
        <taxon>Metazoa</taxon>
        <taxon>Ecdysozoa</taxon>
        <taxon>Nematoda</taxon>
        <taxon>Enoplea</taxon>
        <taxon>Dorylaimia</taxon>
        <taxon>Dioctophymatida</taxon>
        <taxon>Dioctophymatoidea</taxon>
        <taxon>Soboliphymatidae</taxon>
        <taxon>Soboliphyme</taxon>
    </lineage>
</organism>
<proteinExistence type="predicted"/>
<name>A0A183IIL7_9BILA</name>
<protein>
    <submittedName>
        <fullName evidence="3">Formin_GBD_N domain-containing protein</fullName>
    </submittedName>
</protein>
<evidence type="ECO:0000313" key="1">
    <source>
        <dbReference type="EMBL" id="VDP01225.1"/>
    </source>
</evidence>
<dbReference type="WBParaSite" id="SBAD_0000362101-mRNA-1">
    <property type="protein sequence ID" value="SBAD_0000362101-mRNA-1"/>
    <property type="gene ID" value="SBAD_0000362101"/>
</dbReference>
<accession>A0A183IIL7</accession>
<dbReference type="EMBL" id="UZAM01007760">
    <property type="protein sequence ID" value="VDP01225.1"/>
    <property type="molecule type" value="Genomic_DNA"/>
</dbReference>
<sequence length="139" mass="15382">VEYEQRRAGSHRAALPCPVRLVEIIDLFPPPSPPLPPPVPPPFSKSFMSFLTTHSEQRTSESFSHPCSRPPNVDCSTPLPPLLIDAASLARPFGIRYLRYDDDDDDGDRSPSATVRAVPVDHAPRSAFCVLSQSLNRHK</sequence>
<keyword evidence="2" id="KW-1185">Reference proteome</keyword>
<gene>
    <name evidence="1" type="ORF">SBAD_LOCUS3462</name>
</gene>
<dbReference type="Proteomes" id="UP000270296">
    <property type="component" value="Unassembled WGS sequence"/>
</dbReference>
<evidence type="ECO:0000313" key="3">
    <source>
        <dbReference type="WBParaSite" id="SBAD_0000362101-mRNA-1"/>
    </source>
</evidence>
<reference evidence="3" key="1">
    <citation type="submission" date="2016-06" db="UniProtKB">
        <authorList>
            <consortium name="WormBaseParasite"/>
        </authorList>
    </citation>
    <scope>IDENTIFICATION</scope>
</reference>
<dbReference type="AlphaFoldDB" id="A0A183IIL7"/>